<dbReference type="InterPro" id="IPR050808">
    <property type="entry name" value="Phage_Integrase"/>
</dbReference>
<evidence type="ECO:0000256" key="3">
    <source>
        <dbReference type="ARBA" id="ARBA00023125"/>
    </source>
</evidence>
<dbReference type="Gene3D" id="1.10.443.10">
    <property type="entry name" value="Intergrase catalytic core"/>
    <property type="match status" value="1"/>
</dbReference>
<dbReference type="CDD" id="cd01189">
    <property type="entry name" value="INT_ICEBs1_C_like"/>
    <property type="match status" value="1"/>
</dbReference>
<dbReference type="PROSITE" id="PS51900">
    <property type="entry name" value="CB"/>
    <property type="match status" value="1"/>
</dbReference>
<dbReference type="Proteomes" id="UP001500133">
    <property type="component" value="Unassembled WGS sequence"/>
</dbReference>
<dbReference type="Pfam" id="PF14659">
    <property type="entry name" value="Phage_int_SAM_3"/>
    <property type="match status" value="1"/>
</dbReference>
<evidence type="ECO:0000313" key="9">
    <source>
        <dbReference type="Proteomes" id="UP001500133"/>
    </source>
</evidence>
<keyword evidence="4" id="KW-0233">DNA recombination</keyword>
<dbReference type="InterPro" id="IPR011010">
    <property type="entry name" value="DNA_brk_join_enz"/>
</dbReference>
<feature type="domain" description="Core-binding (CB)" evidence="7">
    <location>
        <begin position="86"/>
        <end position="174"/>
    </location>
</feature>
<dbReference type="InterPro" id="IPR022000">
    <property type="entry name" value="Min27-like_integrase_DNA_bind"/>
</dbReference>
<organism evidence="8 9">
    <name type="scientific">Halomonas cibimaris</name>
    <dbReference type="NCBI Taxonomy" id="657012"/>
    <lineage>
        <taxon>Bacteria</taxon>
        <taxon>Pseudomonadati</taxon>
        <taxon>Pseudomonadota</taxon>
        <taxon>Gammaproteobacteria</taxon>
        <taxon>Oceanospirillales</taxon>
        <taxon>Halomonadaceae</taxon>
        <taxon>Halomonas</taxon>
    </lineage>
</organism>
<proteinExistence type="inferred from homology"/>
<dbReference type="Pfam" id="PF12167">
    <property type="entry name" value="Arm-DNA-bind_2"/>
    <property type="match status" value="1"/>
</dbReference>
<evidence type="ECO:0000256" key="4">
    <source>
        <dbReference type="ARBA" id="ARBA00023172"/>
    </source>
</evidence>
<name>A0ABP7L310_9GAMM</name>
<comment type="similarity">
    <text evidence="1">Belongs to the 'phage' integrase family.</text>
</comment>
<evidence type="ECO:0000256" key="2">
    <source>
        <dbReference type="ARBA" id="ARBA00022908"/>
    </source>
</evidence>
<comment type="caution">
    <text evidence="8">The sequence shown here is derived from an EMBL/GenBank/DDBJ whole genome shotgun (WGS) entry which is preliminary data.</text>
</comment>
<accession>A0ABP7L310</accession>
<gene>
    <name evidence="8" type="ORF">GCM10022228_00340</name>
</gene>
<dbReference type="EMBL" id="BAAAZT010000005">
    <property type="protein sequence ID" value="GAA3893191.1"/>
    <property type="molecule type" value="Genomic_DNA"/>
</dbReference>
<dbReference type="PROSITE" id="PS51898">
    <property type="entry name" value="TYR_RECOMBINASE"/>
    <property type="match status" value="1"/>
</dbReference>
<dbReference type="Gene3D" id="1.10.150.130">
    <property type="match status" value="1"/>
</dbReference>
<dbReference type="InterPro" id="IPR044068">
    <property type="entry name" value="CB"/>
</dbReference>
<protein>
    <submittedName>
        <fullName evidence="8">Site-specific integrase</fullName>
    </submittedName>
</protein>
<dbReference type="InterPro" id="IPR010998">
    <property type="entry name" value="Integrase_recombinase_N"/>
</dbReference>
<dbReference type="InterPro" id="IPR013762">
    <property type="entry name" value="Integrase-like_cat_sf"/>
</dbReference>
<evidence type="ECO:0000313" key="8">
    <source>
        <dbReference type="EMBL" id="GAA3893191.1"/>
    </source>
</evidence>
<dbReference type="InterPro" id="IPR004107">
    <property type="entry name" value="Integrase_SAM-like_N"/>
</dbReference>
<reference evidence="9" key="1">
    <citation type="journal article" date="2019" name="Int. J. Syst. Evol. Microbiol.">
        <title>The Global Catalogue of Microorganisms (GCM) 10K type strain sequencing project: providing services to taxonomists for standard genome sequencing and annotation.</title>
        <authorList>
            <consortium name="The Broad Institute Genomics Platform"/>
            <consortium name="The Broad Institute Genome Sequencing Center for Infectious Disease"/>
            <person name="Wu L."/>
            <person name="Ma J."/>
        </authorList>
    </citation>
    <scope>NUCLEOTIDE SEQUENCE [LARGE SCALE GENOMIC DNA]</scope>
    <source>
        <strain evidence="9">JCM 16914</strain>
    </source>
</reference>
<keyword evidence="2" id="KW-0229">DNA integration</keyword>
<dbReference type="Pfam" id="PF00589">
    <property type="entry name" value="Phage_integrase"/>
    <property type="match status" value="1"/>
</dbReference>
<evidence type="ECO:0000259" key="7">
    <source>
        <dbReference type="PROSITE" id="PS51900"/>
    </source>
</evidence>
<dbReference type="PANTHER" id="PTHR30629:SF2">
    <property type="entry name" value="PROPHAGE INTEGRASE INTS-RELATED"/>
    <property type="match status" value="1"/>
</dbReference>
<dbReference type="InterPro" id="IPR002104">
    <property type="entry name" value="Integrase_catalytic"/>
</dbReference>
<dbReference type="RefSeq" id="WP_344701078.1">
    <property type="nucleotide sequence ID" value="NZ_BAAAZT010000005.1"/>
</dbReference>
<dbReference type="PANTHER" id="PTHR30629">
    <property type="entry name" value="PROPHAGE INTEGRASE"/>
    <property type="match status" value="1"/>
</dbReference>
<feature type="domain" description="Tyr recombinase" evidence="6">
    <location>
        <begin position="194"/>
        <end position="376"/>
    </location>
</feature>
<keyword evidence="9" id="KW-1185">Reference proteome</keyword>
<evidence type="ECO:0000256" key="1">
    <source>
        <dbReference type="ARBA" id="ARBA00008857"/>
    </source>
</evidence>
<sequence>MGRIAVRKETQKLFFDFNYLGKRCREQTALPDTAANRKKLERILQKIEAEITLGTFDYGRYFPDSPRAKKLSKRALTSVGGYHATPLLREFAETWFAEKEIEWRETQIVTVRGCLDQHIVPALGDKEVGSITRAEILEFRASLAKVRSRNGKTLSASRINHIMTPLRMMLNEAADRYEFSSSFRGIKSLNVPRTDVEPFTLEEVQRILQRVRPDFHEYYAVRFFTGMRTGEIDGLTWEHVDFARRQILVHQALVAGEFVPTKTDGSFRSIDMSQPVFDALKAQYEVTGKTGLVFTTRKGTALSHRNVTKRVWYPLLEELELRPRRPYQTRHTAATLWLAAGESPEWIARQMGHTTTEMLFRVYSRFVPNLTRQDGSAFERMLEQKQA</sequence>
<evidence type="ECO:0000259" key="6">
    <source>
        <dbReference type="PROSITE" id="PS51898"/>
    </source>
</evidence>
<dbReference type="SUPFAM" id="SSF56349">
    <property type="entry name" value="DNA breaking-rejoining enzymes"/>
    <property type="match status" value="1"/>
</dbReference>
<evidence type="ECO:0000256" key="5">
    <source>
        <dbReference type="PROSITE-ProRule" id="PRU01248"/>
    </source>
</evidence>
<keyword evidence="3 5" id="KW-0238">DNA-binding</keyword>